<name>A0ABW5WYK8_9STAP</name>
<organism evidence="7 8">
    <name type="scientific">Corticicoccus populi</name>
    <dbReference type="NCBI Taxonomy" id="1812821"/>
    <lineage>
        <taxon>Bacteria</taxon>
        <taxon>Bacillati</taxon>
        <taxon>Bacillota</taxon>
        <taxon>Bacilli</taxon>
        <taxon>Bacillales</taxon>
        <taxon>Staphylococcaceae</taxon>
        <taxon>Corticicoccus</taxon>
    </lineage>
</organism>
<dbReference type="EC" id="1.2.1.88" evidence="5"/>
<proteinExistence type="inferred from homology"/>
<dbReference type="PROSITE" id="PS00070">
    <property type="entry name" value="ALDEHYDE_DEHYDR_CYS"/>
    <property type="match status" value="1"/>
</dbReference>
<comment type="catalytic activity">
    <reaction evidence="4 5">
        <text>L-glutamate 5-semialdehyde + NAD(+) + H2O = L-glutamate + NADH + 2 H(+)</text>
        <dbReference type="Rhea" id="RHEA:30235"/>
        <dbReference type="ChEBI" id="CHEBI:15377"/>
        <dbReference type="ChEBI" id="CHEBI:15378"/>
        <dbReference type="ChEBI" id="CHEBI:29985"/>
        <dbReference type="ChEBI" id="CHEBI:57540"/>
        <dbReference type="ChEBI" id="CHEBI:57945"/>
        <dbReference type="ChEBI" id="CHEBI:58066"/>
        <dbReference type="EC" id="1.2.1.88"/>
    </reaction>
</comment>
<protein>
    <recommendedName>
        <fullName evidence="5">1-pyrroline-5-carboxylate dehydrogenase</fullName>
        <shortName evidence="5">P5C dehydrogenase</shortName>
        <ecNumber evidence="5">1.2.1.88</ecNumber>
    </recommendedName>
    <alternativeName>
        <fullName evidence="5">L-glutamate gamma-semialdehyde dehydrogenase</fullName>
    </alternativeName>
</protein>
<evidence type="ECO:0000256" key="5">
    <source>
        <dbReference type="HAMAP-Rule" id="MF_00733"/>
    </source>
</evidence>
<dbReference type="NCBIfam" id="TIGR01237">
    <property type="entry name" value="D1pyr5carbox2"/>
    <property type="match status" value="1"/>
</dbReference>
<dbReference type="InterPro" id="IPR005932">
    <property type="entry name" value="RocA"/>
</dbReference>
<dbReference type="EMBL" id="JBHUOQ010000004">
    <property type="protein sequence ID" value="MFD2831122.1"/>
    <property type="molecule type" value="Genomic_DNA"/>
</dbReference>
<dbReference type="InterPro" id="IPR016163">
    <property type="entry name" value="Ald_DH_C"/>
</dbReference>
<dbReference type="PANTHER" id="PTHR42862">
    <property type="entry name" value="DELTA-1-PYRROLINE-5-CARBOXYLATE DEHYDROGENASE 1, ISOFORM A-RELATED"/>
    <property type="match status" value="1"/>
</dbReference>
<dbReference type="Gene3D" id="3.40.309.10">
    <property type="entry name" value="Aldehyde Dehydrogenase, Chain A, domain 2"/>
    <property type="match status" value="1"/>
</dbReference>
<dbReference type="SUPFAM" id="SSF53720">
    <property type="entry name" value="ALDH-like"/>
    <property type="match status" value="1"/>
</dbReference>
<evidence type="ECO:0000256" key="2">
    <source>
        <dbReference type="ARBA" id="ARBA00023002"/>
    </source>
</evidence>
<evidence type="ECO:0000313" key="7">
    <source>
        <dbReference type="EMBL" id="MFD2831122.1"/>
    </source>
</evidence>
<dbReference type="Proteomes" id="UP001597519">
    <property type="component" value="Unassembled WGS sequence"/>
</dbReference>
<dbReference type="InterPro" id="IPR016162">
    <property type="entry name" value="Ald_DH_N"/>
</dbReference>
<feature type="active site" evidence="5">
    <location>
        <position position="320"/>
    </location>
</feature>
<dbReference type="NCBIfam" id="NF002852">
    <property type="entry name" value="PRK03137.1"/>
    <property type="match status" value="1"/>
</dbReference>
<keyword evidence="3 5" id="KW-0520">NAD</keyword>
<gene>
    <name evidence="7" type="primary">pruA</name>
    <name evidence="5" type="synonym">rocA</name>
    <name evidence="7" type="ORF">ACFSX4_11670</name>
</gene>
<dbReference type="PANTHER" id="PTHR42862:SF1">
    <property type="entry name" value="DELTA-1-PYRROLINE-5-CARBOXYLATE DEHYDROGENASE 2, ISOFORM A-RELATED"/>
    <property type="match status" value="1"/>
</dbReference>
<comment type="similarity">
    <text evidence="5">Belongs to the aldehyde dehydrogenase family. RocA subfamily.</text>
</comment>
<dbReference type="Pfam" id="PF00171">
    <property type="entry name" value="Aldedh"/>
    <property type="match status" value="1"/>
</dbReference>
<feature type="domain" description="Aldehyde dehydrogenase" evidence="6">
    <location>
        <begin position="50"/>
        <end position="510"/>
    </location>
</feature>
<dbReference type="InterPro" id="IPR016160">
    <property type="entry name" value="Ald_DH_CS_CYS"/>
</dbReference>
<evidence type="ECO:0000256" key="1">
    <source>
        <dbReference type="ARBA" id="ARBA00004786"/>
    </source>
</evidence>
<keyword evidence="8" id="KW-1185">Reference proteome</keyword>
<dbReference type="InterPro" id="IPR050485">
    <property type="entry name" value="Proline_metab_enzyme"/>
</dbReference>
<keyword evidence="2 5" id="KW-0560">Oxidoreductase</keyword>
<dbReference type="RefSeq" id="WP_377775047.1">
    <property type="nucleotide sequence ID" value="NZ_JBHUOQ010000004.1"/>
</dbReference>
<evidence type="ECO:0000259" key="6">
    <source>
        <dbReference type="Pfam" id="PF00171"/>
    </source>
</evidence>
<dbReference type="HAMAP" id="MF_00733">
    <property type="entry name" value="RocA"/>
    <property type="match status" value="1"/>
</dbReference>
<evidence type="ECO:0000256" key="4">
    <source>
        <dbReference type="ARBA" id="ARBA00048142"/>
    </source>
</evidence>
<dbReference type="InterPro" id="IPR015590">
    <property type="entry name" value="Aldehyde_DH_dom"/>
</dbReference>
<evidence type="ECO:0000256" key="3">
    <source>
        <dbReference type="ARBA" id="ARBA00023027"/>
    </source>
</evidence>
<sequence>MVVPYQAEPATDFSNKENKKAFQDALKQVKNDFGVQRPLVIGGRHIQTDDKTTSINPSEKSQVIGHVSKAKVEHIEEAFSAAEEAFESWSEWSPEERAELLIRAAAIIRRRKHEISALMVYEAGKPWNEADGDTNEAIDFLEYNSRSMMELAKGKPTLDREGEHNHYFYQPMGVGVTISPWNFPFAIMANTTLAPVVAGNTVLLKPSGDTPLVAYKLIEILEEAGLPKGVVNFVPGSSKDIGDYMIDHHKTHFVTFTGSKDVGKRITERAAKFQEGQNFIKRTITEMGGKDTIIVDKDADTDLAAESIVNSAFGFSGQKCSACSRAVIHEDVYDEVLKKSVKLTKKLTVGNPVDENYMGPVISQSQFDKISEYIKIGKKEGKLKAGGKTDDSKGFFIHPTVIADLDPEAVIMQEEIFGPVVGFTKAKDFDEMLRIANNTEYGLTGAVITNTREHWHLACRKFNVGNLYLNRGCTAAVVGYHPFGGFKMSGTDQKTGSPDYLLNFLEQKVVSEMF</sequence>
<accession>A0ABW5WYK8</accession>
<dbReference type="Gene3D" id="3.40.605.10">
    <property type="entry name" value="Aldehyde Dehydrogenase, Chain A, domain 1"/>
    <property type="match status" value="1"/>
</dbReference>
<evidence type="ECO:0000313" key="8">
    <source>
        <dbReference type="Proteomes" id="UP001597519"/>
    </source>
</evidence>
<feature type="active site" evidence="5">
    <location>
        <position position="286"/>
    </location>
</feature>
<dbReference type="CDD" id="cd07124">
    <property type="entry name" value="ALDH_PutA-P5CDH-RocA"/>
    <property type="match status" value="1"/>
</dbReference>
<dbReference type="InterPro" id="IPR047597">
    <property type="entry name" value="RocA_bacillales"/>
</dbReference>
<reference evidence="8" key="1">
    <citation type="journal article" date="2019" name="Int. J. Syst. Evol. Microbiol.">
        <title>The Global Catalogue of Microorganisms (GCM) 10K type strain sequencing project: providing services to taxonomists for standard genome sequencing and annotation.</title>
        <authorList>
            <consortium name="The Broad Institute Genomics Platform"/>
            <consortium name="The Broad Institute Genome Sequencing Center for Infectious Disease"/>
            <person name="Wu L."/>
            <person name="Ma J."/>
        </authorList>
    </citation>
    <scope>NUCLEOTIDE SEQUENCE [LARGE SCALE GENOMIC DNA]</scope>
    <source>
        <strain evidence="8">KCTC 33575</strain>
    </source>
</reference>
<dbReference type="InterPro" id="IPR016161">
    <property type="entry name" value="Ald_DH/histidinol_DH"/>
</dbReference>
<comment type="caution">
    <text evidence="7">The sequence shown here is derived from an EMBL/GenBank/DDBJ whole genome shotgun (WGS) entry which is preliminary data.</text>
</comment>
<dbReference type="GO" id="GO:0003842">
    <property type="term" value="F:L-glutamate gamma-semialdehyde dehydrogenase activity"/>
    <property type="evidence" value="ECO:0007669"/>
    <property type="project" value="UniProtKB-EC"/>
</dbReference>
<comment type="pathway">
    <text evidence="1 5">Amino-acid degradation; L-proline degradation into L-glutamate; L-glutamate from L-proline: step 2/2.</text>
</comment>